<dbReference type="PANTHER" id="PTHR43861:SF1">
    <property type="entry name" value="TRANS-ACONITATE 2-METHYLTRANSFERASE"/>
    <property type="match status" value="1"/>
</dbReference>
<dbReference type="OrthoDB" id="9789123at2"/>
<keyword evidence="5" id="KW-1185">Reference proteome</keyword>
<dbReference type="Pfam" id="PF13649">
    <property type="entry name" value="Methyltransf_25"/>
    <property type="match status" value="1"/>
</dbReference>
<evidence type="ECO:0000259" key="3">
    <source>
        <dbReference type="Pfam" id="PF13649"/>
    </source>
</evidence>
<evidence type="ECO:0000313" key="4">
    <source>
        <dbReference type="EMBL" id="SOC80505.1"/>
    </source>
</evidence>
<accession>A0A285X5A6</accession>
<dbReference type="CDD" id="cd02440">
    <property type="entry name" value="AdoMet_MTases"/>
    <property type="match status" value="1"/>
</dbReference>
<proteinExistence type="predicted"/>
<sequence>MNSYIETLRTWNKIAALYEEKFMDLDLYDHTYDFLSDAIKKEKPFILDAGCGPGNISRYLLSKHPGFKIFGIDVAPNMVALATKNNPAAKFSVVDLRSIDQFQTKYDGIICGFGLPYLSEADAKKFIFDCHNLLHESGVLYLSFVAGDPKQSGFKTGTPGDRVYFYYHSAEKIRKQLAETGFEELKSFEVPYKTSDTEREMHSVIITRKRDT</sequence>
<evidence type="ECO:0000256" key="2">
    <source>
        <dbReference type="ARBA" id="ARBA00022679"/>
    </source>
</evidence>
<dbReference type="InterPro" id="IPR029063">
    <property type="entry name" value="SAM-dependent_MTases_sf"/>
</dbReference>
<keyword evidence="2 4" id="KW-0808">Transferase</keyword>
<dbReference type="AlphaFoldDB" id="A0A285X5A6"/>
<keyword evidence="1 4" id="KW-0489">Methyltransferase</keyword>
<protein>
    <submittedName>
        <fullName evidence="4">Methyltransferase domain-containing protein</fullName>
    </submittedName>
</protein>
<dbReference type="EMBL" id="OCMF01000002">
    <property type="protein sequence ID" value="SOC80505.1"/>
    <property type="molecule type" value="Genomic_DNA"/>
</dbReference>
<dbReference type="PANTHER" id="PTHR43861">
    <property type="entry name" value="TRANS-ACONITATE 2-METHYLTRANSFERASE-RELATED"/>
    <property type="match status" value="1"/>
</dbReference>
<dbReference type="SUPFAM" id="SSF53335">
    <property type="entry name" value="S-adenosyl-L-methionine-dependent methyltransferases"/>
    <property type="match status" value="1"/>
</dbReference>
<dbReference type="GO" id="GO:0008168">
    <property type="term" value="F:methyltransferase activity"/>
    <property type="evidence" value="ECO:0007669"/>
    <property type="project" value="UniProtKB-KW"/>
</dbReference>
<dbReference type="RefSeq" id="WP_097056268.1">
    <property type="nucleotide sequence ID" value="NZ_OCMF01000002.1"/>
</dbReference>
<name>A0A285X5A6_9FLAO</name>
<feature type="domain" description="Methyltransferase" evidence="3">
    <location>
        <begin position="46"/>
        <end position="138"/>
    </location>
</feature>
<dbReference type="InterPro" id="IPR041698">
    <property type="entry name" value="Methyltransf_25"/>
</dbReference>
<dbReference type="GO" id="GO:0032259">
    <property type="term" value="P:methylation"/>
    <property type="evidence" value="ECO:0007669"/>
    <property type="project" value="UniProtKB-KW"/>
</dbReference>
<dbReference type="Proteomes" id="UP000219193">
    <property type="component" value="Unassembled WGS sequence"/>
</dbReference>
<reference evidence="5" key="1">
    <citation type="submission" date="2017-09" db="EMBL/GenBank/DDBJ databases">
        <authorList>
            <person name="Varghese N."/>
            <person name="Submissions S."/>
        </authorList>
    </citation>
    <scope>NUCLEOTIDE SEQUENCE [LARGE SCALE GENOMIC DNA]</scope>
    <source>
        <strain evidence="5">CGMCC 1.12641</strain>
    </source>
</reference>
<dbReference type="Gene3D" id="3.40.50.150">
    <property type="entry name" value="Vaccinia Virus protein VP39"/>
    <property type="match status" value="1"/>
</dbReference>
<organism evidence="4 5">
    <name type="scientific">Salinimicrobium sediminis</name>
    <dbReference type="NCBI Taxonomy" id="1343891"/>
    <lineage>
        <taxon>Bacteria</taxon>
        <taxon>Pseudomonadati</taxon>
        <taxon>Bacteroidota</taxon>
        <taxon>Flavobacteriia</taxon>
        <taxon>Flavobacteriales</taxon>
        <taxon>Flavobacteriaceae</taxon>
        <taxon>Salinimicrobium</taxon>
    </lineage>
</organism>
<evidence type="ECO:0000256" key="1">
    <source>
        <dbReference type="ARBA" id="ARBA00022603"/>
    </source>
</evidence>
<gene>
    <name evidence="4" type="ORF">SAMN06296241_2055</name>
</gene>
<evidence type="ECO:0000313" key="5">
    <source>
        <dbReference type="Proteomes" id="UP000219193"/>
    </source>
</evidence>